<comment type="caution">
    <text evidence="1">The sequence shown here is derived from an EMBL/GenBank/DDBJ whole genome shotgun (WGS) entry which is preliminary data.</text>
</comment>
<protein>
    <submittedName>
        <fullName evidence="1">Uncharacterized protein</fullName>
    </submittedName>
</protein>
<name>A0A841ATR0_9PSEU</name>
<proteinExistence type="predicted"/>
<evidence type="ECO:0000313" key="1">
    <source>
        <dbReference type="EMBL" id="MBB5850041.1"/>
    </source>
</evidence>
<gene>
    <name evidence="1" type="ORF">HDA45_000128</name>
</gene>
<sequence>MPVITTPRNRFPAAVANLAPRSASMPNGMITVIAVRSSMIDTKKDLARGVPIKRTCSSPVAAIAALTEALFLRDYGGGSEQS</sequence>
<dbReference type="Proteomes" id="UP000580861">
    <property type="component" value="Unassembled WGS sequence"/>
</dbReference>
<keyword evidence="2" id="KW-1185">Reference proteome</keyword>
<organism evidence="1 2">
    <name type="scientific">Amycolatopsis umgeniensis</name>
    <dbReference type="NCBI Taxonomy" id="336628"/>
    <lineage>
        <taxon>Bacteria</taxon>
        <taxon>Bacillati</taxon>
        <taxon>Actinomycetota</taxon>
        <taxon>Actinomycetes</taxon>
        <taxon>Pseudonocardiales</taxon>
        <taxon>Pseudonocardiaceae</taxon>
        <taxon>Amycolatopsis</taxon>
    </lineage>
</organism>
<dbReference type="AlphaFoldDB" id="A0A841ATR0"/>
<dbReference type="RefSeq" id="WP_184891345.1">
    <property type="nucleotide sequence ID" value="NZ_JACHMX010000001.1"/>
</dbReference>
<accession>A0A841ATR0</accession>
<evidence type="ECO:0000313" key="2">
    <source>
        <dbReference type="Proteomes" id="UP000580861"/>
    </source>
</evidence>
<reference evidence="1 2" key="1">
    <citation type="submission" date="2020-08" db="EMBL/GenBank/DDBJ databases">
        <title>Sequencing the genomes of 1000 actinobacteria strains.</title>
        <authorList>
            <person name="Klenk H.-P."/>
        </authorList>
    </citation>
    <scope>NUCLEOTIDE SEQUENCE [LARGE SCALE GENOMIC DNA]</scope>
    <source>
        <strain evidence="1 2">DSM 45272</strain>
    </source>
</reference>
<dbReference type="EMBL" id="JACHMX010000001">
    <property type="protein sequence ID" value="MBB5850041.1"/>
    <property type="molecule type" value="Genomic_DNA"/>
</dbReference>